<keyword evidence="8" id="KW-0325">Glycoprotein</keyword>
<dbReference type="EMBL" id="LR824016">
    <property type="protein sequence ID" value="CAH0584501.1"/>
    <property type="molecule type" value="Genomic_DNA"/>
</dbReference>
<evidence type="ECO:0000313" key="13">
    <source>
        <dbReference type="Proteomes" id="UP001154114"/>
    </source>
</evidence>
<comment type="similarity">
    <text evidence="2">Belongs to the insect beta-1,3-glucan binding protein family.</text>
</comment>
<dbReference type="InterPro" id="IPR043030">
    <property type="entry name" value="BGBP_N_sf"/>
</dbReference>
<keyword evidence="4" id="KW-0964">Secreted</keyword>
<dbReference type="GO" id="GO:0005975">
    <property type="term" value="P:carbohydrate metabolic process"/>
    <property type="evidence" value="ECO:0007669"/>
    <property type="project" value="InterPro"/>
</dbReference>
<dbReference type="PANTHER" id="PTHR10963:SF60">
    <property type="entry name" value="GRAM-NEGATIVE BACTERIA-BINDING PROTEIN 1-RELATED"/>
    <property type="match status" value="1"/>
</dbReference>
<keyword evidence="13" id="KW-1185">Reference proteome</keyword>
<evidence type="ECO:0000256" key="4">
    <source>
        <dbReference type="ARBA" id="ARBA00022525"/>
    </source>
</evidence>
<evidence type="ECO:0008006" key="14">
    <source>
        <dbReference type="Google" id="ProtNLM"/>
    </source>
</evidence>
<comment type="subunit">
    <text evidence="3">Monomer.</text>
</comment>
<dbReference type="Pfam" id="PF15886">
    <property type="entry name" value="CBM39"/>
    <property type="match status" value="1"/>
</dbReference>
<dbReference type="InterPro" id="IPR013320">
    <property type="entry name" value="ConA-like_dom_sf"/>
</dbReference>
<name>A0A9P0BLW4_CHRIL</name>
<dbReference type="InterPro" id="IPR050546">
    <property type="entry name" value="Glycosyl_Hydrlase_16"/>
</dbReference>
<dbReference type="Gene3D" id="2.60.40.2140">
    <property type="entry name" value="Beta-1,3-glucan-recognition protein, N-terminal domain"/>
    <property type="match status" value="1"/>
</dbReference>
<organism evidence="12 13">
    <name type="scientific">Chrysodeixis includens</name>
    <name type="common">Soybean looper</name>
    <name type="synonym">Pseudoplusia includens</name>
    <dbReference type="NCBI Taxonomy" id="689277"/>
    <lineage>
        <taxon>Eukaryota</taxon>
        <taxon>Metazoa</taxon>
        <taxon>Ecdysozoa</taxon>
        <taxon>Arthropoda</taxon>
        <taxon>Hexapoda</taxon>
        <taxon>Insecta</taxon>
        <taxon>Pterygota</taxon>
        <taxon>Neoptera</taxon>
        <taxon>Endopterygota</taxon>
        <taxon>Lepidoptera</taxon>
        <taxon>Glossata</taxon>
        <taxon>Ditrysia</taxon>
        <taxon>Noctuoidea</taxon>
        <taxon>Noctuidae</taxon>
        <taxon>Plusiinae</taxon>
        <taxon>Chrysodeixis</taxon>
    </lineage>
</organism>
<dbReference type="Proteomes" id="UP001154114">
    <property type="component" value="Chromosome 13"/>
</dbReference>
<evidence type="ECO:0000256" key="6">
    <source>
        <dbReference type="ARBA" id="ARBA00022729"/>
    </source>
</evidence>
<evidence type="ECO:0000313" key="12">
    <source>
        <dbReference type="EMBL" id="CAH0584501.1"/>
    </source>
</evidence>
<dbReference type="PANTHER" id="PTHR10963">
    <property type="entry name" value="GLYCOSYL HYDROLASE-RELATED"/>
    <property type="match status" value="1"/>
</dbReference>
<evidence type="ECO:0000256" key="2">
    <source>
        <dbReference type="ARBA" id="ARBA00008781"/>
    </source>
</evidence>
<accession>A0A9P0BLW4</accession>
<reference evidence="12" key="1">
    <citation type="submission" date="2021-12" db="EMBL/GenBank/DDBJ databases">
        <authorList>
            <person name="King R."/>
        </authorList>
    </citation>
    <scope>NUCLEOTIDE SEQUENCE</scope>
</reference>
<gene>
    <name evidence="12" type="ORF">CINC_LOCUS2686</name>
</gene>
<dbReference type="SUPFAM" id="SSF49899">
    <property type="entry name" value="Concanavalin A-like lectins/glucanases"/>
    <property type="match status" value="1"/>
</dbReference>
<dbReference type="InterPro" id="IPR031756">
    <property type="entry name" value="BGBP_N"/>
</dbReference>
<feature type="chain" id="PRO_5040391052" description="Beta-1,3-glucan-binding protein" evidence="9">
    <location>
        <begin position="24"/>
        <end position="496"/>
    </location>
</feature>
<feature type="domain" description="GH16" evidence="10">
    <location>
        <begin position="158"/>
        <end position="496"/>
    </location>
</feature>
<evidence type="ECO:0000256" key="3">
    <source>
        <dbReference type="ARBA" id="ARBA00011245"/>
    </source>
</evidence>
<feature type="signal peptide" evidence="9">
    <location>
        <begin position="1"/>
        <end position="23"/>
    </location>
</feature>
<proteinExistence type="inferred from homology"/>
<dbReference type="Gene3D" id="2.60.120.200">
    <property type="match status" value="1"/>
</dbReference>
<dbReference type="Pfam" id="PF00722">
    <property type="entry name" value="Glyco_hydro_16"/>
    <property type="match status" value="1"/>
</dbReference>
<dbReference type="FunFam" id="2.60.40.2140:FF:000001">
    <property type="entry name" value="Beta-1,3-glucan-binding protein"/>
    <property type="match status" value="1"/>
</dbReference>
<evidence type="ECO:0000256" key="9">
    <source>
        <dbReference type="SAM" id="SignalP"/>
    </source>
</evidence>
<sequence length="496" mass="56125">MFLKNMSFVSFVFFLFSFNYVLCYEVPRARLEAIYPRGLKVSIPDDRYTLFAFHGKLNQEMEGLEAGHWSGDITKPKNGRWTYRDRNAKLKIGDTVYYWTYVIKDGLGYREDNGQWTVTHFVDEAGKPVAVDADGIAHNAVTSPRPETLAPATSPPLDVLDNVQYPCELSVSKVNVPGFVCQGQLLFEDHFNASIAKGKVWTPENKFVGEPDFPFNMYLQDNSVTVEDGKLSIKPVTLESIYGENFVRQTLDINARCTGVIGTTDCAREASGAQILPPIVSAKITTKNTFAFKFGKIEVRAKLPLGDWIYPEIQLEPRDNIYGINNYASGIIRVATNKGNAEFSKKLYAGPIMSATEPYRSSHLRERTGSDAWTKDFHIYSVEWRPDGISLFVDGEKYGEVRPPSEGFYKSASENHVQAASQWLKGTVMAPFDDMFYIAVGLNVGGVREFADNDNKPWKNEATKAMINFWNARDQWHSTWFEERALQIDYVRVFAL</sequence>
<evidence type="ECO:0000259" key="10">
    <source>
        <dbReference type="PROSITE" id="PS51762"/>
    </source>
</evidence>
<protein>
    <recommendedName>
        <fullName evidence="14">Beta-1,3-glucan-binding protein</fullName>
    </recommendedName>
</protein>
<dbReference type="InterPro" id="IPR000757">
    <property type="entry name" value="Beta-glucanase-like"/>
</dbReference>
<evidence type="ECO:0000259" key="11">
    <source>
        <dbReference type="PROSITE" id="PS51969"/>
    </source>
</evidence>
<dbReference type="InterPro" id="IPR035806">
    <property type="entry name" value="GH16_GRP_C"/>
</dbReference>
<dbReference type="CDD" id="cd02179">
    <property type="entry name" value="GH16_beta_GRP"/>
    <property type="match status" value="1"/>
</dbReference>
<dbReference type="GO" id="GO:0045087">
    <property type="term" value="P:innate immune response"/>
    <property type="evidence" value="ECO:0007669"/>
    <property type="project" value="UniProtKB-KW"/>
</dbReference>
<evidence type="ECO:0000256" key="8">
    <source>
        <dbReference type="ARBA" id="ARBA00023180"/>
    </source>
</evidence>
<evidence type="ECO:0000256" key="7">
    <source>
        <dbReference type="ARBA" id="ARBA00022859"/>
    </source>
</evidence>
<dbReference type="GO" id="GO:0002752">
    <property type="term" value="P:cell surface pattern recognition receptor signaling pathway"/>
    <property type="evidence" value="ECO:0007669"/>
    <property type="project" value="UniProtKB-ARBA"/>
</dbReference>
<dbReference type="GO" id="GO:0005576">
    <property type="term" value="C:extracellular region"/>
    <property type="evidence" value="ECO:0007669"/>
    <property type="project" value="UniProtKB-SubCell"/>
</dbReference>
<dbReference type="FunFam" id="2.60.120.200:FF:000235">
    <property type="entry name" value="Beta-1,3-glucan-binding protein"/>
    <property type="match status" value="1"/>
</dbReference>
<dbReference type="GO" id="GO:0038187">
    <property type="term" value="F:pattern recognition receptor activity"/>
    <property type="evidence" value="ECO:0007669"/>
    <property type="project" value="UniProtKB-ARBA"/>
</dbReference>
<dbReference type="OrthoDB" id="4781at2759"/>
<keyword evidence="5" id="KW-0399">Innate immunity</keyword>
<keyword evidence="6 9" id="KW-0732">Signal</keyword>
<evidence type="ECO:0000256" key="5">
    <source>
        <dbReference type="ARBA" id="ARBA00022588"/>
    </source>
</evidence>
<evidence type="ECO:0000256" key="1">
    <source>
        <dbReference type="ARBA" id="ARBA00004613"/>
    </source>
</evidence>
<dbReference type="PROSITE" id="PS51762">
    <property type="entry name" value="GH16_2"/>
    <property type="match status" value="1"/>
</dbReference>
<dbReference type="GO" id="GO:0030246">
    <property type="term" value="F:carbohydrate binding"/>
    <property type="evidence" value="ECO:0007669"/>
    <property type="project" value="InterPro"/>
</dbReference>
<dbReference type="PROSITE" id="PS51969">
    <property type="entry name" value="CBM39"/>
    <property type="match status" value="1"/>
</dbReference>
<feature type="domain" description="CBM39" evidence="11">
    <location>
        <begin position="24"/>
        <end position="123"/>
    </location>
</feature>
<keyword evidence="7" id="KW-0391">Immunity</keyword>
<comment type="subcellular location">
    <subcellularLocation>
        <location evidence="1">Secreted</location>
    </subcellularLocation>
</comment>
<dbReference type="AlphaFoldDB" id="A0A9P0BLW4"/>
<dbReference type="GO" id="GO:0004553">
    <property type="term" value="F:hydrolase activity, hydrolyzing O-glycosyl compounds"/>
    <property type="evidence" value="ECO:0007669"/>
    <property type="project" value="InterPro"/>
</dbReference>